<keyword evidence="1" id="KW-0472">Membrane</keyword>
<organism evidence="2 3">
    <name type="scientific">Flavobacterium agrisoli</name>
    <dbReference type="NCBI Taxonomy" id="2793066"/>
    <lineage>
        <taxon>Bacteria</taxon>
        <taxon>Pseudomonadati</taxon>
        <taxon>Bacteroidota</taxon>
        <taxon>Flavobacteriia</taxon>
        <taxon>Flavobacteriales</taxon>
        <taxon>Flavobacteriaceae</taxon>
        <taxon>Flavobacterium</taxon>
    </lineage>
</organism>
<evidence type="ECO:0000313" key="2">
    <source>
        <dbReference type="EMBL" id="MBK0369704.1"/>
    </source>
</evidence>
<proteinExistence type="predicted"/>
<comment type="caution">
    <text evidence="2">The sequence shown here is derived from an EMBL/GenBank/DDBJ whole genome shotgun (WGS) entry which is preliminary data.</text>
</comment>
<keyword evidence="1" id="KW-1133">Transmembrane helix</keyword>
<dbReference type="Proteomes" id="UP000609172">
    <property type="component" value="Unassembled WGS sequence"/>
</dbReference>
<dbReference type="AlphaFoldDB" id="A0A934UJL8"/>
<feature type="transmembrane region" description="Helical" evidence="1">
    <location>
        <begin position="95"/>
        <end position="113"/>
    </location>
</feature>
<evidence type="ECO:0000256" key="1">
    <source>
        <dbReference type="SAM" id="Phobius"/>
    </source>
</evidence>
<protein>
    <submittedName>
        <fullName evidence="2">SdpI family protein</fullName>
    </submittedName>
</protein>
<accession>A0A934UJL8</accession>
<feature type="transmembrane region" description="Helical" evidence="1">
    <location>
        <begin position="73"/>
        <end position="89"/>
    </location>
</feature>
<dbReference type="Pfam" id="PF13630">
    <property type="entry name" value="SdpI"/>
    <property type="match status" value="1"/>
</dbReference>
<dbReference type="RefSeq" id="WP_200105619.1">
    <property type="nucleotide sequence ID" value="NZ_JAEHFV010000002.1"/>
</dbReference>
<sequence>MDTEPIFTTLFENPLNNITLLGGFVFMIMGYIMYVFPPKKINSLYGYRTKRSMENQEKWDFAQIYSSKEMMKWGFVLACGFLLSFITHFDNTINMNIGLGLMFVTVFILFWRVEKAIKNQFEAS</sequence>
<name>A0A934UJL8_9FLAO</name>
<keyword evidence="1" id="KW-0812">Transmembrane</keyword>
<feature type="transmembrane region" description="Helical" evidence="1">
    <location>
        <begin position="18"/>
        <end position="36"/>
    </location>
</feature>
<gene>
    <name evidence="2" type="ORF">I5M07_07610</name>
</gene>
<keyword evidence="3" id="KW-1185">Reference proteome</keyword>
<reference evidence="2" key="1">
    <citation type="submission" date="2020-12" db="EMBL/GenBank/DDBJ databases">
        <title>Bacterial novel species Flavobacterium sp. SE-1-e isolated from soil.</title>
        <authorList>
            <person name="Jung H.-Y."/>
        </authorList>
    </citation>
    <scope>NUCLEOTIDE SEQUENCE</scope>
    <source>
        <strain evidence="2">SE-1-e</strain>
    </source>
</reference>
<dbReference type="InterPro" id="IPR025962">
    <property type="entry name" value="SdpI/YhfL"/>
</dbReference>
<dbReference type="EMBL" id="JAEHFV010000002">
    <property type="protein sequence ID" value="MBK0369704.1"/>
    <property type="molecule type" value="Genomic_DNA"/>
</dbReference>
<evidence type="ECO:0000313" key="3">
    <source>
        <dbReference type="Proteomes" id="UP000609172"/>
    </source>
</evidence>